<evidence type="ECO:0000313" key="2">
    <source>
        <dbReference type="WBParaSite" id="ES5_v2.g9118.t1"/>
    </source>
</evidence>
<proteinExistence type="predicted"/>
<reference evidence="2" key="1">
    <citation type="submission" date="2022-11" db="UniProtKB">
        <authorList>
            <consortium name="WormBaseParasite"/>
        </authorList>
    </citation>
    <scope>IDENTIFICATION</scope>
</reference>
<organism evidence="1 2">
    <name type="scientific">Panagrolaimus sp. ES5</name>
    <dbReference type="NCBI Taxonomy" id="591445"/>
    <lineage>
        <taxon>Eukaryota</taxon>
        <taxon>Metazoa</taxon>
        <taxon>Ecdysozoa</taxon>
        <taxon>Nematoda</taxon>
        <taxon>Chromadorea</taxon>
        <taxon>Rhabditida</taxon>
        <taxon>Tylenchina</taxon>
        <taxon>Panagrolaimomorpha</taxon>
        <taxon>Panagrolaimoidea</taxon>
        <taxon>Panagrolaimidae</taxon>
        <taxon>Panagrolaimus</taxon>
    </lineage>
</organism>
<protein>
    <submittedName>
        <fullName evidence="2">ABC transporter domain-containing protein</fullName>
    </submittedName>
</protein>
<evidence type="ECO:0000313" key="1">
    <source>
        <dbReference type="Proteomes" id="UP000887579"/>
    </source>
</evidence>
<accession>A0AC34GWD3</accession>
<dbReference type="WBParaSite" id="ES5_v2.g9118.t1">
    <property type="protein sequence ID" value="ES5_v2.g9118.t1"/>
    <property type="gene ID" value="ES5_v2.g9118"/>
</dbReference>
<name>A0AC34GWD3_9BILA</name>
<sequence>MLVKDLKSAIRARWYILVVEILFILIFIPAIWYSFASIKKDQQVYSYEQDAIDNFRNGGSTNNNGGDRPRKLYYKKATADIDIAPIQNALNSMNISFVDFSNDDYNGNVYANFSSISYNPPKLFYDVIYTTHRYSDINAKYSFDPNMIGCDKSFCPTAFSSTIDAKYTQFFVNIAFLQATNSSKMPLPSVTFYDIPATLYKNEDYANTLSTWRTLLAIILFIPSIFSIKDVTTEKENQIHVYMIVMGMKRYVYYISHFIFATIKMWAFLIPAGASMVVFDGWWFYLNLIAFGHITVAWSMLASTLFVSGTYAMFAAVSFLGISMLIHYLIVSPYANIFIPGGAIAASLLNPFSAYTFADTHTENILNYDIPFRMFNSYPYYLPMIVPLISLIGQAIFYTLLTFYLDYVLPIDSSAKSHPFFFLGIKRKKEIMHHEDFEELDKNNANKYGEYFEIESKGLADIEIVNLVKKWPNGEIAVKNASFKAYRGQVTALLGHNGAGKSTIFSCLTGFITPTSGQIIIGSEAENSRIGYCPQWDPLFPLLTVKEHLYFYGNLKTNLPILSSEVDEVLEQVDLYHARHIRGNALSGGMKRKLCVGMAMIGRSRILLLDEPTAGMDPMARRGVLDIVEKVKTDKSVLLTTHYMDEADLLSDKIIIMAKGELICNGSSNFLKSKFGVGFVLTISANTQQCTPNEYQHIAQSVIQITERYCEGAKIDGHVTAQFKIILPNGSQRQFPQLFSELEARKYELKIDSFGVGLNNLEQVFIKVTDLADPEEALGIKQKIEQFLYIRNERMNGIQLFFQQCFALFARKWHYVRRHYVKSLIPAIILIPLLGLCIESVVTHNSGANDKHELSLDISKYPRMVAMGSWAYNYPINDEIGNILNGWNHVTYETIPSNTFHQRLYDSQKELPPLGFGISTNSYGNFEIYTRSVLSGSGGLAIDAFTKAISSVPNAITTSLQSERIKENDDAEKLFDSVYKIIVSILSSLIYPVIFSIPIFLYISERHNGACHLYRLTKLSQFTYWLTAYMTDMIVGLIYIIIILAMLFGFQVFQMKCIGAYFAAVIAISFPLIFQGYFVSFFFGSPNMAFGVLNAYNVLVGFVFFGIRELVPSSIVNTYEIVTNILFPLKSLIMVTLTMISECMFDIDWEKDEPDNTGPSGAARIFATCDITQTRPCSGWAIYGSLAMGLIYVGLIILVTMWRTMMLKSRSGKAAPSPGYEEDLDVIAERNLVETSPIEKFAVCTQNLRKRYSNNIVAVHNLSFGVQPGECFGLLGVNGAGKSTTFHMLTGVLTPSSGSGYVNNVRIDGQAKFGFCPQHNAILEDLTVIETLFLFARLNGLKHGRACVDILLDTLQIKHRSNNVVKNCSGGERRRLSIAVALITNCDVIMLDEPTAGVDPRTRRHVWDILIAMRNVGTSQILSSHSMEECEALCTRVGFLNQGQLLGIGTSQHLKHRFGDKFVLTLTLSSPNADIINALEDFVRQVFPMATRTSAFLATTVYWSLPKSQADLWSKIYHALVLLVDNWNYRNNGCQIEDYALIESSLEQVFVSMARVPNIINGQNV</sequence>
<dbReference type="Proteomes" id="UP000887579">
    <property type="component" value="Unplaced"/>
</dbReference>